<dbReference type="InterPro" id="IPR050266">
    <property type="entry name" value="AB_hydrolase_sf"/>
</dbReference>
<organism evidence="3 4">
    <name type="scientific">Luteipulveratus halotolerans</name>
    <dbReference type="NCBI Taxonomy" id="1631356"/>
    <lineage>
        <taxon>Bacteria</taxon>
        <taxon>Bacillati</taxon>
        <taxon>Actinomycetota</taxon>
        <taxon>Actinomycetes</taxon>
        <taxon>Micrococcales</taxon>
        <taxon>Dermacoccaceae</taxon>
        <taxon>Luteipulveratus</taxon>
    </lineage>
</organism>
<evidence type="ECO:0000313" key="3">
    <source>
        <dbReference type="EMBL" id="KNX39358.1"/>
    </source>
</evidence>
<dbReference type="Proteomes" id="UP000037397">
    <property type="component" value="Unassembled WGS sequence"/>
</dbReference>
<gene>
    <name evidence="3" type="ORF">VV01_09935</name>
</gene>
<dbReference type="Pfam" id="PF12697">
    <property type="entry name" value="Abhydrolase_6"/>
    <property type="match status" value="1"/>
</dbReference>
<dbReference type="SUPFAM" id="SSF53474">
    <property type="entry name" value="alpha/beta-Hydrolases"/>
    <property type="match status" value="1"/>
</dbReference>
<evidence type="ECO:0000256" key="1">
    <source>
        <dbReference type="ARBA" id="ARBA00022801"/>
    </source>
</evidence>
<dbReference type="GO" id="GO:0016787">
    <property type="term" value="F:hydrolase activity"/>
    <property type="evidence" value="ECO:0007669"/>
    <property type="project" value="UniProtKB-KW"/>
</dbReference>
<comment type="caution">
    <text evidence="3">The sequence shown here is derived from an EMBL/GenBank/DDBJ whole genome shotgun (WGS) entry which is preliminary data.</text>
</comment>
<proteinExistence type="predicted"/>
<evidence type="ECO:0000259" key="2">
    <source>
        <dbReference type="Pfam" id="PF12697"/>
    </source>
</evidence>
<feature type="domain" description="AB hydrolase-1" evidence="2">
    <location>
        <begin position="16"/>
        <end position="253"/>
    </location>
</feature>
<dbReference type="EMBL" id="LAIR01000002">
    <property type="protein sequence ID" value="KNX39358.1"/>
    <property type="molecule type" value="Genomic_DNA"/>
</dbReference>
<dbReference type="GO" id="GO:0016020">
    <property type="term" value="C:membrane"/>
    <property type="evidence" value="ECO:0007669"/>
    <property type="project" value="TreeGrafter"/>
</dbReference>
<dbReference type="Gene3D" id="3.40.50.1820">
    <property type="entry name" value="alpha/beta hydrolase"/>
    <property type="match status" value="1"/>
</dbReference>
<reference evidence="4" key="1">
    <citation type="submission" date="2015-03" db="EMBL/GenBank/DDBJ databases">
        <title>Luteipulveratus halotolerans sp. nov., a novel actinobacterium (Dermacoccaceae) from Sarawak, Malaysia.</title>
        <authorList>
            <person name="Juboi H."/>
            <person name="Basik A."/>
            <person name="Shamsul S.S."/>
            <person name="Arnold P."/>
            <person name="Schmitt E.K."/>
            <person name="Sanglier J.-J."/>
            <person name="Yeo T."/>
        </authorList>
    </citation>
    <scope>NUCLEOTIDE SEQUENCE [LARGE SCALE GENOMIC DNA]</scope>
    <source>
        <strain evidence="4">C296001</strain>
    </source>
</reference>
<name>A0A0L6CP95_9MICO</name>
<dbReference type="PRINTS" id="PR00111">
    <property type="entry name" value="ABHYDROLASE"/>
</dbReference>
<accession>A0A0L6CP95</accession>
<dbReference type="PANTHER" id="PTHR43798:SF31">
    <property type="entry name" value="AB HYDROLASE SUPERFAMILY PROTEIN YCLE"/>
    <property type="match status" value="1"/>
</dbReference>
<dbReference type="STRING" id="1631356.VV01_09935"/>
<dbReference type="AlphaFoldDB" id="A0A0L6CP95"/>
<dbReference type="InterPro" id="IPR000073">
    <property type="entry name" value="AB_hydrolase_1"/>
</dbReference>
<sequence length="265" mass="28723">MAYDHEPARDPSSPRVVFIHAGIADRRVWDPQIDALRGEYDLTRLDLRGFGESATAPTRPFRHDQDVAATLKELELEGVHLVGSSYGAGVAVETALLHGDLVASLVLAPPGGSLLASLTDTLSAFFAEEERALDAGDLDRAVEANVDAWVIGTGRTADDVTPGVADAVRTMQRRTFELGQQLGDIDADEVDPPALERLEAITAPTLLVVGGHDMDTSIDAAEHVESGLRDVTRHDWPDVAHLPSLEQPERFTELLRAWIAEREQA</sequence>
<protein>
    <recommendedName>
        <fullName evidence="2">AB hydrolase-1 domain-containing protein</fullName>
    </recommendedName>
</protein>
<keyword evidence="4" id="KW-1185">Reference proteome</keyword>
<dbReference type="PANTHER" id="PTHR43798">
    <property type="entry name" value="MONOACYLGLYCEROL LIPASE"/>
    <property type="match status" value="1"/>
</dbReference>
<keyword evidence="1" id="KW-0378">Hydrolase</keyword>
<evidence type="ECO:0000313" key="4">
    <source>
        <dbReference type="Proteomes" id="UP000037397"/>
    </source>
</evidence>
<dbReference type="InterPro" id="IPR029058">
    <property type="entry name" value="AB_hydrolase_fold"/>
</dbReference>